<keyword evidence="8" id="KW-1185">Reference proteome</keyword>
<feature type="region of interest" description="Disordered" evidence="5">
    <location>
        <begin position="1"/>
        <end position="21"/>
    </location>
</feature>
<dbReference type="SUPFAM" id="SSF69819">
    <property type="entry name" value="MTH1598-like"/>
    <property type="match status" value="1"/>
</dbReference>
<keyword evidence="4" id="KW-0106">Calcium</keyword>
<evidence type="ECO:0000256" key="1">
    <source>
        <dbReference type="ARBA" id="ARBA00007963"/>
    </source>
</evidence>
<dbReference type="EMBL" id="JBIASD010000026">
    <property type="protein sequence ID" value="MFF3669959.1"/>
    <property type="molecule type" value="Genomic_DNA"/>
</dbReference>
<keyword evidence="3" id="KW-0479">Metal-binding</keyword>
<feature type="domain" description="Archease" evidence="6">
    <location>
        <begin position="19"/>
        <end position="149"/>
    </location>
</feature>
<name>A0ABW6T1C6_9ACTN</name>
<dbReference type="InterPro" id="IPR023572">
    <property type="entry name" value="Archease_dom"/>
</dbReference>
<organism evidence="7 8">
    <name type="scientific">Microtetraspora malaysiensis</name>
    <dbReference type="NCBI Taxonomy" id="161358"/>
    <lineage>
        <taxon>Bacteria</taxon>
        <taxon>Bacillati</taxon>
        <taxon>Actinomycetota</taxon>
        <taxon>Actinomycetes</taxon>
        <taxon>Streptosporangiales</taxon>
        <taxon>Streptosporangiaceae</taxon>
        <taxon>Microtetraspora</taxon>
    </lineage>
</organism>
<evidence type="ECO:0000259" key="6">
    <source>
        <dbReference type="Pfam" id="PF01951"/>
    </source>
</evidence>
<proteinExistence type="inferred from homology"/>
<evidence type="ECO:0000313" key="8">
    <source>
        <dbReference type="Proteomes" id="UP001602013"/>
    </source>
</evidence>
<protein>
    <submittedName>
        <fullName evidence="7">Archease</fullName>
    </submittedName>
</protein>
<reference evidence="7 8" key="1">
    <citation type="submission" date="2024-10" db="EMBL/GenBank/DDBJ databases">
        <title>The Natural Products Discovery Center: Release of the First 8490 Sequenced Strains for Exploring Actinobacteria Biosynthetic Diversity.</title>
        <authorList>
            <person name="Kalkreuter E."/>
            <person name="Kautsar S.A."/>
            <person name="Yang D."/>
            <person name="Bader C.D."/>
            <person name="Teijaro C.N."/>
            <person name="Fluegel L."/>
            <person name="Davis C.M."/>
            <person name="Simpson J.R."/>
            <person name="Lauterbach L."/>
            <person name="Steele A.D."/>
            <person name="Gui C."/>
            <person name="Meng S."/>
            <person name="Li G."/>
            <person name="Viehrig K."/>
            <person name="Ye F."/>
            <person name="Su P."/>
            <person name="Kiefer A.F."/>
            <person name="Nichols A."/>
            <person name="Cepeda A.J."/>
            <person name="Yan W."/>
            <person name="Fan B."/>
            <person name="Jiang Y."/>
            <person name="Adhikari A."/>
            <person name="Zheng C.-J."/>
            <person name="Schuster L."/>
            <person name="Cowan T.M."/>
            <person name="Smanski M.J."/>
            <person name="Chevrette M.G."/>
            <person name="De Carvalho L.P.S."/>
            <person name="Shen B."/>
        </authorList>
    </citation>
    <scope>NUCLEOTIDE SEQUENCE [LARGE SCALE GENOMIC DNA]</scope>
    <source>
        <strain evidence="7 8">NPDC002173</strain>
    </source>
</reference>
<comment type="caution">
    <text evidence="7">The sequence shown here is derived from an EMBL/GenBank/DDBJ whole genome shotgun (WGS) entry which is preliminary data.</text>
</comment>
<evidence type="ECO:0000256" key="4">
    <source>
        <dbReference type="ARBA" id="ARBA00022837"/>
    </source>
</evidence>
<dbReference type="InterPro" id="IPR036820">
    <property type="entry name" value="Archease_dom_sf"/>
</dbReference>
<sequence>MERRPEPGSGPPPAQGHTTLPHTADVRIRAWAPTRAECVAEAVRAMVEGFADLSDAVRCGTRSFQVEAGPPEDQILAVLDEVIYEMDVGAHVPCSVDVREDEDGLHLTLGMTDVATVPQIGAVPKGISLHDLRFDRAPEGWVCTVTVDV</sequence>
<evidence type="ECO:0000256" key="5">
    <source>
        <dbReference type="SAM" id="MobiDB-lite"/>
    </source>
</evidence>
<keyword evidence="2" id="KW-0819">tRNA processing</keyword>
<gene>
    <name evidence="7" type="ORF">ACFYXI_30665</name>
</gene>
<dbReference type="Proteomes" id="UP001602013">
    <property type="component" value="Unassembled WGS sequence"/>
</dbReference>
<comment type="similarity">
    <text evidence="1">Belongs to the archease family.</text>
</comment>
<accession>A0ABW6T1C6</accession>
<dbReference type="RefSeq" id="WP_387416229.1">
    <property type="nucleotide sequence ID" value="NZ_JBIASD010000026.1"/>
</dbReference>
<evidence type="ECO:0000313" key="7">
    <source>
        <dbReference type="EMBL" id="MFF3669959.1"/>
    </source>
</evidence>
<dbReference type="Gene3D" id="3.55.10.10">
    <property type="entry name" value="Archease domain"/>
    <property type="match status" value="1"/>
</dbReference>
<dbReference type="Pfam" id="PF01951">
    <property type="entry name" value="Archease"/>
    <property type="match status" value="1"/>
</dbReference>
<evidence type="ECO:0000256" key="3">
    <source>
        <dbReference type="ARBA" id="ARBA00022723"/>
    </source>
</evidence>
<evidence type="ECO:0000256" key="2">
    <source>
        <dbReference type="ARBA" id="ARBA00022694"/>
    </source>
</evidence>